<accession>A0A8B6EYF2</accession>
<feature type="compositionally biased region" description="Basic residues" evidence="1">
    <location>
        <begin position="1251"/>
        <end position="1265"/>
    </location>
</feature>
<feature type="region of interest" description="Disordered" evidence="1">
    <location>
        <begin position="322"/>
        <end position="360"/>
    </location>
</feature>
<feature type="compositionally biased region" description="Polar residues" evidence="1">
    <location>
        <begin position="1135"/>
        <end position="1159"/>
    </location>
</feature>
<feature type="compositionally biased region" description="Basic and acidic residues" evidence="1">
    <location>
        <begin position="1350"/>
        <end position="1363"/>
    </location>
</feature>
<feature type="compositionally biased region" description="Basic and acidic residues" evidence="1">
    <location>
        <begin position="1313"/>
        <end position="1337"/>
    </location>
</feature>
<evidence type="ECO:0000313" key="3">
    <source>
        <dbReference type="Proteomes" id="UP000596742"/>
    </source>
</evidence>
<feature type="region of interest" description="Disordered" evidence="1">
    <location>
        <begin position="1039"/>
        <end position="1168"/>
    </location>
</feature>
<dbReference type="InterPro" id="IPR036383">
    <property type="entry name" value="TSP1_rpt_sf"/>
</dbReference>
<feature type="compositionally biased region" description="Basic residues" evidence="1">
    <location>
        <begin position="1419"/>
        <end position="1442"/>
    </location>
</feature>
<dbReference type="OrthoDB" id="10329222at2759"/>
<evidence type="ECO:0000313" key="2">
    <source>
        <dbReference type="EMBL" id="VDI41996.1"/>
    </source>
</evidence>
<dbReference type="SUPFAM" id="SSF82895">
    <property type="entry name" value="TSP-1 type 1 repeat"/>
    <property type="match status" value="1"/>
</dbReference>
<feature type="region of interest" description="Disordered" evidence="1">
    <location>
        <begin position="993"/>
        <end position="1025"/>
    </location>
</feature>
<dbReference type="Gene3D" id="2.20.100.10">
    <property type="entry name" value="Thrombospondin type-1 (TSP1) repeat"/>
    <property type="match status" value="1"/>
</dbReference>
<feature type="compositionally biased region" description="Polar residues" evidence="1">
    <location>
        <begin position="349"/>
        <end position="360"/>
    </location>
</feature>
<feature type="compositionally biased region" description="Basic and acidic residues" evidence="1">
    <location>
        <begin position="1078"/>
        <end position="1132"/>
    </location>
</feature>
<dbReference type="EMBL" id="UYJE01005957">
    <property type="protein sequence ID" value="VDI41996.1"/>
    <property type="molecule type" value="Genomic_DNA"/>
</dbReference>
<evidence type="ECO:0000256" key="1">
    <source>
        <dbReference type="SAM" id="MobiDB-lite"/>
    </source>
</evidence>
<comment type="caution">
    <text evidence="2">The sequence shown here is derived from an EMBL/GenBank/DDBJ whole genome shotgun (WGS) entry which is preliminary data.</text>
</comment>
<sequence>MTSRVGNIPTTKKHLKGKPNKLISWKSKLRVGKEKRKQNNPRMEEEISLEMMVSRLSSIITLKENKQTKRANELIKTVRGKMQTFSKVVRRKIDSILKYILEGEYIQAKLLVIELEHPEESPTDNRNDRETEHGLTNRRQGDGHNLQGNQKSKSIIEHNITYKDERSQSKEPRKMRKNYRRIKRSMNWSQKATTALHNKMPNQNDPHERQNKHMSTGTIQKKINDHRVPHDWQNKHMSTGTIQKKINDHRVPHDWQNKHMSTGTIQKKINDHRVPHDWQNKHRSTGTIQKKTNDHRVPHDWNTRNMPTKKIQKKINDHRVPHDWQNKHRSTGTIQKKTNDHTVPHDGNTRNMPTENNQNRVNDDFLTRYDKTDYGKLIESIIYLFEKNKCSHATALTSLLYRNIVKKVNQNRTKNSNLPIQGAGSSTYHTSLTQRITYLNTPSRLKHIIQELRAKRFYLNATRLITHERLMFESSGDARFQKEMKNILDHLQNNKTTQAEQLIESLVAKDSDLWTAWFLARFKDYVNYKMWHFWNCVREMVSRDYDKILNITEKNLKNKKELIDILTIIFSNRNKAIDMTTALFEKLLNTVPENSHEQIINKSSINKSENKIHDTVTDSFLTHNIKMVEHIMLLLKNKQCSRAAVATKILYTKLEGAKSRIKNKSLHNLVNGPINEKDRMYTMYSLVLLEDMIGRLDRDKSISATSHHLENFQKKHPAFKNHKSISVILDLLKKKKITEAMSVIKLLKLKTLPSFEKKEDRNKNRRRRSIVRRKSDTVSRLRRILQLKSLGDKFHNRVADKLTMSEVKIAKHHPDPEYRFVVFKILKNIVNDEVKKASYLLDNFPNRLKQQGMKSGKPMKGRVYSKSRTANHTFNTKHNGTMKIEKLSNSSAIPYKSIASSHHSKNDSQHKMFARPKKLGSIYHRKHDSPYKLEASSNHNRNNLELYQKLPGNITLIVRPKFNIFLSGKKLSPLKNSTGNYKLELTNRHDRRLLQGKQSVQHKQEKTPIDEVKQSKENRKYETNRHRALIDKEKHIRNTKIEHAIGSRKKNVSTKDVLTKDGKRKQTKDNQNLSRSGSQEHRKNETNRYRALIAREKHNKDLKIENETGSRNKKASTETKEGTGKHTKDNKHLSKSGSQKNMTNPKIKQSSSTQNLQKSQIKERIDPIDRTISELTSITSMQESKNYENAKTAINAERKKVKTYPKDLQGKIGAVFQAIEEKNFFRARHLILKLQVEREFATLDNISIHGKKTASRKQMRGQNKKAKMENETGVQNKKAPRRLISTKETEEKNKNAKLKTETGSLNRKASKTVKSDKVTKEQNKIPGIKKEIGSDKKAPRKLKSTTTSKDNNKTKTLKNETRSQNKKISKSLKSTGATEHRTKILEREKRPGGQHKKASKRLKSNKVLIEKNNQSKLKNVAKNKNKKASKRLVKMAKNKNKKAKIENETGSQNKKSSKSTEATKHKNKVSELKKETGGQHAKDSKRSKLKIPKEKIKKSKLEKKTEIRNKKAPKISKSIALASRKENSPKNNKHLKRKPKMRRILKEKNTQTNGKEKRLVGLNSHERIASSLASIIALEENMQTKKANALIKKVKRRLRPLSKVLRKKVDSILNYIMKEEYIKAKLLIIELEQSELEVSPTAIGKDRNTEDVSQLTSNKSDNFAWGPWSACSTTCGVGRSERRQQCIKEDECYELTHEERRPCWLAPCPDE</sequence>
<reference evidence="2" key="1">
    <citation type="submission" date="2018-11" db="EMBL/GenBank/DDBJ databases">
        <authorList>
            <person name="Alioto T."/>
            <person name="Alioto T."/>
        </authorList>
    </citation>
    <scope>NUCLEOTIDE SEQUENCE</scope>
</reference>
<feature type="compositionally biased region" description="Basic residues" evidence="1">
    <location>
        <begin position="1392"/>
        <end position="1404"/>
    </location>
</feature>
<feature type="region of interest" description="Disordered" evidence="1">
    <location>
        <begin position="1251"/>
        <end position="1537"/>
    </location>
</feature>
<feature type="compositionally biased region" description="Basic and acidic residues" evidence="1">
    <location>
        <begin position="1285"/>
        <end position="1300"/>
    </location>
</feature>
<keyword evidence="3" id="KW-1185">Reference proteome</keyword>
<protein>
    <submittedName>
        <fullName evidence="2">Uncharacterized protein</fullName>
    </submittedName>
</protein>
<dbReference type="Proteomes" id="UP000596742">
    <property type="component" value="Unassembled WGS sequence"/>
</dbReference>
<name>A0A8B6EYF2_MYTGA</name>
<feature type="compositionally biased region" description="Basic and acidic residues" evidence="1">
    <location>
        <begin position="337"/>
        <end position="348"/>
    </location>
</feature>
<dbReference type="Pfam" id="PF00090">
    <property type="entry name" value="TSP_1"/>
    <property type="match status" value="1"/>
</dbReference>
<feature type="compositionally biased region" description="Basic and acidic residues" evidence="1">
    <location>
        <begin position="154"/>
        <end position="172"/>
    </location>
</feature>
<feature type="region of interest" description="Disordered" evidence="1">
    <location>
        <begin position="118"/>
        <end position="180"/>
    </location>
</feature>
<dbReference type="SMART" id="SM00209">
    <property type="entry name" value="TSP1"/>
    <property type="match status" value="1"/>
</dbReference>
<proteinExistence type="predicted"/>
<feature type="compositionally biased region" description="Basic and acidic residues" evidence="1">
    <location>
        <begin position="1378"/>
        <end position="1391"/>
    </location>
</feature>
<feature type="compositionally biased region" description="Basic and acidic residues" evidence="1">
    <location>
        <begin position="1461"/>
        <end position="1494"/>
    </location>
</feature>
<feature type="compositionally biased region" description="Basic and acidic residues" evidence="1">
    <location>
        <begin position="1002"/>
        <end position="1025"/>
    </location>
</feature>
<gene>
    <name evidence="2" type="ORF">MGAL_10B023979</name>
</gene>
<organism evidence="2 3">
    <name type="scientific">Mytilus galloprovincialis</name>
    <name type="common">Mediterranean mussel</name>
    <dbReference type="NCBI Taxonomy" id="29158"/>
    <lineage>
        <taxon>Eukaryota</taxon>
        <taxon>Metazoa</taxon>
        <taxon>Spiralia</taxon>
        <taxon>Lophotrochozoa</taxon>
        <taxon>Mollusca</taxon>
        <taxon>Bivalvia</taxon>
        <taxon>Autobranchia</taxon>
        <taxon>Pteriomorphia</taxon>
        <taxon>Mytilida</taxon>
        <taxon>Mytiloidea</taxon>
        <taxon>Mytilidae</taxon>
        <taxon>Mytilinae</taxon>
        <taxon>Mytilus</taxon>
    </lineage>
</organism>
<dbReference type="PROSITE" id="PS50092">
    <property type="entry name" value="TSP1"/>
    <property type="match status" value="1"/>
</dbReference>
<feature type="compositionally biased region" description="Basic and acidic residues" evidence="1">
    <location>
        <begin position="118"/>
        <end position="142"/>
    </location>
</feature>
<dbReference type="InterPro" id="IPR000884">
    <property type="entry name" value="TSP1_rpt"/>
</dbReference>